<accession>A0A8S0U5F0</accession>
<name>A0A8S0U5F0_OLEEU</name>
<proteinExistence type="predicted"/>
<protein>
    <submittedName>
        <fullName evidence="2">Uncharacterized protein</fullName>
    </submittedName>
</protein>
<organism evidence="2 3">
    <name type="scientific">Olea europaea subsp. europaea</name>
    <dbReference type="NCBI Taxonomy" id="158383"/>
    <lineage>
        <taxon>Eukaryota</taxon>
        <taxon>Viridiplantae</taxon>
        <taxon>Streptophyta</taxon>
        <taxon>Embryophyta</taxon>
        <taxon>Tracheophyta</taxon>
        <taxon>Spermatophyta</taxon>
        <taxon>Magnoliopsida</taxon>
        <taxon>eudicotyledons</taxon>
        <taxon>Gunneridae</taxon>
        <taxon>Pentapetalae</taxon>
        <taxon>asterids</taxon>
        <taxon>lamiids</taxon>
        <taxon>Lamiales</taxon>
        <taxon>Oleaceae</taxon>
        <taxon>Oleeae</taxon>
        <taxon>Olea</taxon>
    </lineage>
</organism>
<dbReference type="Proteomes" id="UP000594638">
    <property type="component" value="Unassembled WGS sequence"/>
</dbReference>
<comment type="caution">
    <text evidence="2">The sequence shown here is derived from an EMBL/GenBank/DDBJ whole genome shotgun (WGS) entry which is preliminary data.</text>
</comment>
<keyword evidence="3" id="KW-1185">Reference proteome</keyword>
<gene>
    <name evidence="2" type="ORF">OLEA9_A114702</name>
</gene>
<sequence length="218" mass="25666">MTVILHCRNDLEEYVNNCYTTESYLKCYRNILSPINGQSMSTEVEVEPIKPPNETVTTKGRRQTKRRKNAEEVVVHTQGRSYVRKNGQVIMTCSICSVRGHNKRHHSTPYVVLDDMFDAPLTEVESQLTTKENCLLAYAIIHQQVDHLTLMIRIYYQLLEMKDGLIDQQKHWREWLICYKKYKLMSPHNYGLLEFTHDDMQTQLQLHLVHHGIIDSFE</sequence>
<dbReference type="AlphaFoldDB" id="A0A8S0U5F0"/>
<evidence type="ECO:0000313" key="2">
    <source>
        <dbReference type="EMBL" id="CAA3011157.1"/>
    </source>
</evidence>
<dbReference type="EMBL" id="CACTIH010007360">
    <property type="protein sequence ID" value="CAA3011157.1"/>
    <property type="molecule type" value="Genomic_DNA"/>
</dbReference>
<dbReference type="Gramene" id="OE9A114702T1">
    <property type="protein sequence ID" value="OE9A114702C1"/>
    <property type="gene ID" value="OE9A114702"/>
</dbReference>
<reference evidence="2 3" key="1">
    <citation type="submission" date="2019-12" db="EMBL/GenBank/DDBJ databases">
        <authorList>
            <person name="Alioto T."/>
            <person name="Alioto T."/>
            <person name="Gomez Garrido J."/>
        </authorList>
    </citation>
    <scope>NUCLEOTIDE SEQUENCE [LARGE SCALE GENOMIC DNA]</scope>
</reference>
<feature type="region of interest" description="Disordered" evidence="1">
    <location>
        <begin position="43"/>
        <end position="66"/>
    </location>
</feature>
<evidence type="ECO:0000313" key="3">
    <source>
        <dbReference type="Proteomes" id="UP000594638"/>
    </source>
</evidence>
<evidence type="ECO:0000256" key="1">
    <source>
        <dbReference type="SAM" id="MobiDB-lite"/>
    </source>
</evidence>
<dbReference type="OrthoDB" id="1939383at2759"/>